<evidence type="ECO:0000313" key="1">
    <source>
        <dbReference type="EMBL" id="MBK5928305.1"/>
    </source>
</evidence>
<dbReference type="Proteomes" id="UP000706333">
    <property type="component" value="Unassembled WGS sequence"/>
</dbReference>
<dbReference type="Pfam" id="PF10983">
    <property type="entry name" value="DUF2793"/>
    <property type="match status" value="1"/>
</dbReference>
<sequence length="305" mass="31923">MSPSVRCASAIACGSCEAVRWCARPTSTGRTGATAWQSRPRMAPGRRSRSLLRRFPTPMAPAPLRRRTPMTRTPLLALPLLQPAQAQKHVTVNEALARLDALSMLVLEARGANTPPAEAEEGATWGLGVDPTGDWAGQGGRIAIRLGGGWVFATPRRGWRAWISEEGAQAVFDGAAWRGGVLALSPSGAGSFMRVKEFEHVVAPGSVSQSDAVIPANVLVLAVTARVTQSITGSLATWRLGVAGAPDRYGSGLGREVGAFARGLLGTPMAHYAATPLVLSATGGSFAGGRVRIAVHYYEPSLPGL</sequence>
<protein>
    <recommendedName>
        <fullName evidence="3">DUF2793 domain-containing protein</fullName>
    </recommendedName>
</protein>
<accession>A0A934WIK1</accession>
<keyword evidence="2" id="KW-1185">Reference proteome</keyword>
<gene>
    <name evidence="1" type="ORF">CCR87_13345</name>
</gene>
<reference evidence="1" key="1">
    <citation type="submission" date="2017-05" db="EMBL/GenBank/DDBJ databases">
        <authorList>
            <person name="Imhoff J.F."/>
            <person name="Rahn T."/>
            <person name="Kuenzel S."/>
            <person name="Neulinger S.C."/>
        </authorList>
    </citation>
    <scope>NUCLEOTIDE SEQUENCE</scope>
    <source>
        <strain evidence="1">LMG 28126</strain>
    </source>
</reference>
<name>A0A934WIK1_9RHOB</name>
<organism evidence="1 2">
    <name type="scientific">Rhodobaculum claviforme</name>
    <dbReference type="NCBI Taxonomy" id="1549854"/>
    <lineage>
        <taxon>Bacteria</taxon>
        <taxon>Pseudomonadati</taxon>
        <taxon>Pseudomonadota</taxon>
        <taxon>Alphaproteobacteria</taxon>
        <taxon>Rhodobacterales</taxon>
        <taxon>Paracoccaceae</taxon>
        <taxon>Rhodobaculum</taxon>
    </lineage>
</organism>
<dbReference type="EMBL" id="NHSD01000299">
    <property type="protein sequence ID" value="MBK5928305.1"/>
    <property type="molecule type" value="Genomic_DNA"/>
</dbReference>
<evidence type="ECO:0000313" key="2">
    <source>
        <dbReference type="Proteomes" id="UP000706333"/>
    </source>
</evidence>
<proteinExistence type="predicted"/>
<dbReference type="AlphaFoldDB" id="A0A934WIK1"/>
<comment type="caution">
    <text evidence="1">The sequence shown here is derived from an EMBL/GenBank/DDBJ whole genome shotgun (WGS) entry which is preliminary data.</text>
</comment>
<evidence type="ECO:0008006" key="3">
    <source>
        <dbReference type="Google" id="ProtNLM"/>
    </source>
</evidence>
<dbReference type="InterPro" id="IPR021251">
    <property type="entry name" value="DUF2793"/>
</dbReference>
<reference evidence="1" key="2">
    <citation type="journal article" date="2020" name="Microorganisms">
        <title>Osmotic Adaptation and Compatible Solute Biosynthesis of Phototrophic Bacteria as Revealed from Genome Analyses.</title>
        <authorList>
            <person name="Imhoff J.F."/>
            <person name="Rahn T."/>
            <person name="Kunzel S."/>
            <person name="Keller A."/>
            <person name="Neulinger S.C."/>
        </authorList>
    </citation>
    <scope>NUCLEOTIDE SEQUENCE</scope>
    <source>
        <strain evidence="1">LMG 28126</strain>
    </source>
</reference>